<protein>
    <submittedName>
        <fullName evidence="3">5-carboxymethyl-2-oxo-hex-3-ene-1,7-dioate decarboxylase/2-hydroxyhepta-2,4-diene-1,7-dioate isomerase</fullName>
        <ecNumber evidence="3">4.1.1.68</ecNumber>
        <ecNumber evidence="3">5.3.3.-</ecNumber>
        <ecNumber evidence="3">5.3.3.10</ecNumber>
    </submittedName>
</protein>
<dbReference type="EC" id="4.1.1.68" evidence="3"/>
<dbReference type="GO" id="GO:0018800">
    <property type="term" value="F:5-oxopent-3-ene-1,2,5-tricarboxylate decarboxylase activity"/>
    <property type="evidence" value="ECO:0007669"/>
    <property type="project" value="UniProtKB-EC"/>
</dbReference>
<sequence length="209" mass="22785">MKGTVFAVALNHQSQLNHWLEAFQQAPYKTPPKTPVWFIKPRNTRIKSGEPILHPANEEVQSGATLAIVIGKEARKVSKEKAADFIAGFALANEVSLPEDTFYRPAIKSKCRDSFCPIGEMVKTSLSTPVEIMTLINGKEADRWSTKDLIRDASELVAALSDFATLKEGDVILIGTPQQRVTIKPGDEVVIQAEGFPSLKNTVVAAGGQ</sequence>
<dbReference type="EMBL" id="LXEW01000040">
    <property type="protein sequence ID" value="OAT49758.1"/>
    <property type="molecule type" value="Genomic_DNA"/>
</dbReference>
<evidence type="ECO:0000313" key="4">
    <source>
        <dbReference type="Proteomes" id="UP000078224"/>
    </source>
</evidence>
<dbReference type="OrthoDB" id="9805307at2"/>
<dbReference type="Gene3D" id="3.90.850.10">
    <property type="entry name" value="Fumarylacetoacetase-like, C-terminal domain"/>
    <property type="match status" value="1"/>
</dbReference>
<feature type="domain" description="Fumarylacetoacetase-like C-terminal" evidence="2">
    <location>
        <begin position="4"/>
        <end position="204"/>
    </location>
</feature>
<dbReference type="InterPro" id="IPR012686">
    <property type="entry name" value="HPA_isomer/decarb_N"/>
</dbReference>
<dbReference type="RefSeq" id="WP_068909509.1">
    <property type="nucleotide sequence ID" value="NZ_LXEW01000040.1"/>
</dbReference>
<proteinExistence type="predicted"/>
<comment type="caution">
    <text evidence="3">The sequence shown here is derived from an EMBL/GenBank/DDBJ whole genome shotgun (WGS) entry which is preliminary data.</text>
</comment>
<dbReference type="EC" id="5.3.3.-" evidence="3"/>
<keyword evidence="3" id="KW-0413">Isomerase</keyword>
<keyword evidence="3" id="KW-0456">Lyase</keyword>
<dbReference type="GO" id="GO:0046872">
    <property type="term" value="F:metal ion binding"/>
    <property type="evidence" value="ECO:0007669"/>
    <property type="project" value="UniProtKB-KW"/>
</dbReference>
<organism evidence="3 4">
    <name type="scientific">Providencia heimbachae ATCC 35613</name>
    <dbReference type="NCBI Taxonomy" id="1354272"/>
    <lineage>
        <taxon>Bacteria</taxon>
        <taxon>Pseudomonadati</taxon>
        <taxon>Pseudomonadota</taxon>
        <taxon>Gammaproteobacteria</taxon>
        <taxon>Enterobacterales</taxon>
        <taxon>Morganellaceae</taxon>
        <taxon>Providencia</taxon>
    </lineage>
</organism>
<keyword evidence="4" id="KW-1185">Reference proteome</keyword>
<dbReference type="PATRIC" id="fig|1354272.4.peg.2985"/>
<dbReference type="Pfam" id="PF01557">
    <property type="entry name" value="FAA_hydrolase"/>
    <property type="match status" value="1"/>
</dbReference>
<evidence type="ECO:0000259" key="2">
    <source>
        <dbReference type="Pfam" id="PF01557"/>
    </source>
</evidence>
<dbReference type="GO" id="GO:0008704">
    <property type="term" value="F:5-carboxymethyl-2-hydroxymuconate delta-isomerase activity"/>
    <property type="evidence" value="ECO:0007669"/>
    <property type="project" value="UniProtKB-EC"/>
</dbReference>
<dbReference type="PANTHER" id="PTHR11820:SF114">
    <property type="entry name" value="4-HYDROXYPHENYLACETATE CATABOLISM PROTEIN"/>
    <property type="match status" value="1"/>
</dbReference>
<dbReference type="SUPFAM" id="SSF56529">
    <property type="entry name" value="FAH"/>
    <property type="match status" value="1"/>
</dbReference>
<reference evidence="3 4" key="1">
    <citation type="submission" date="2016-04" db="EMBL/GenBank/DDBJ databases">
        <title>ATOL: Assembling a taxonomically balanced genome-scale reconstruction of the evolutionary history of the Enterobacteriaceae.</title>
        <authorList>
            <person name="Plunkett G.III."/>
            <person name="Neeno-Eckwall E.C."/>
            <person name="Glasner J.D."/>
            <person name="Perna N.T."/>
        </authorList>
    </citation>
    <scope>NUCLEOTIDE SEQUENCE [LARGE SCALE GENOMIC DNA]</scope>
    <source>
        <strain evidence="3 4">ATCC 35613</strain>
    </source>
</reference>
<dbReference type="InterPro" id="IPR036663">
    <property type="entry name" value="Fumarylacetoacetase_C_sf"/>
</dbReference>
<evidence type="ECO:0000313" key="3">
    <source>
        <dbReference type="EMBL" id="OAT49758.1"/>
    </source>
</evidence>
<accession>A0A1B7JPB5</accession>
<name>A0A1B7JPB5_9GAMM</name>
<dbReference type="NCBIfam" id="TIGR02305">
    <property type="entry name" value="HpaG-N-term"/>
    <property type="match status" value="1"/>
</dbReference>
<dbReference type="PANTHER" id="PTHR11820">
    <property type="entry name" value="ACYLPYRUVASE"/>
    <property type="match status" value="1"/>
</dbReference>
<dbReference type="AlphaFoldDB" id="A0A1B7JPB5"/>
<dbReference type="EC" id="5.3.3.10" evidence="3"/>
<evidence type="ECO:0000256" key="1">
    <source>
        <dbReference type="ARBA" id="ARBA00022723"/>
    </source>
</evidence>
<keyword evidence="1" id="KW-0479">Metal-binding</keyword>
<dbReference type="InterPro" id="IPR011234">
    <property type="entry name" value="Fumarylacetoacetase-like_C"/>
</dbReference>
<dbReference type="Proteomes" id="UP000078224">
    <property type="component" value="Unassembled WGS sequence"/>
</dbReference>
<gene>
    <name evidence="3" type="ORF">M998_2923</name>
</gene>